<dbReference type="AlphaFoldDB" id="A0AA87MQY8"/>
<organism evidence="1 2">
    <name type="scientific">Leptospira mayottensis 200901122</name>
    <dbReference type="NCBI Taxonomy" id="1193010"/>
    <lineage>
        <taxon>Bacteria</taxon>
        <taxon>Pseudomonadati</taxon>
        <taxon>Spirochaetota</taxon>
        <taxon>Spirochaetia</taxon>
        <taxon>Leptospirales</taxon>
        <taxon>Leptospiraceae</taxon>
        <taxon>Leptospira</taxon>
    </lineage>
</organism>
<dbReference type="Proteomes" id="UP000001343">
    <property type="component" value="Unassembled WGS sequence"/>
</dbReference>
<protein>
    <submittedName>
        <fullName evidence="1">Uncharacterized protein</fullName>
    </submittedName>
</protein>
<comment type="caution">
    <text evidence="1">The sequence shown here is derived from an EMBL/GenBank/DDBJ whole genome shotgun (WGS) entry which is preliminary data.</text>
</comment>
<accession>A0AA87MQY8</accession>
<gene>
    <name evidence="1" type="ORF">LEP1GSC125_0968</name>
</gene>
<reference evidence="1 2" key="1">
    <citation type="journal article" date="2014" name="Int. J. Syst. Evol. Microbiol.">
        <title>Leptospira mayottensis sp. nov., a pathogenic species of the genus Leptospira isolated from humans.</title>
        <authorList>
            <person name="Bourhy P."/>
            <person name="Collet L."/>
            <person name="Brisse S."/>
            <person name="Picardeau M."/>
        </authorList>
    </citation>
    <scope>NUCLEOTIDE SEQUENCE [LARGE SCALE GENOMIC DNA]</scope>
    <source>
        <strain evidence="1 2">200901122</strain>
    </source>
</reference>
<dbReference type="EMBL" id="AKWM02000002">
    <property type="protein sequence ID" value="EKS02111.1"/>
    <property type="molecule type" value="Genomic_DNA"/>
</dbReference>
<sequence>MTYNVNKILSKDKYLKTKIIGKNKKFLENPLKMKSEKTQNTKIKTNYFETD</sequence>
<evidence type="ECO:0000313" key="2">
    <source>
        <dbReference type="Proteomes" id="UP000001343"/>
    </source>
</evidence>
<proteinExistence type="predicted"/>
<evidence type="ECO:0000313" key="1">
    <source>
        <dbReference type="EMBL" id="EKS02111.1"/>
    </source>
</evidence>
<name>A0AA87MQY8_9LEPT</name>